<feature type="binding site" evidence="9">
    <location>
        <position position="282"/>
    </location>
    <ligand>
        <name>K(+)</name>
        <dbReference type="ChEBI" id="CHEBI:29103"/>
    </ligand>
</feature>
<dbReference type="InterPro" id="IPR029056">
    <property type="entry name" value="Ribokinase-like"/>
</dbReference>
<evidence type="ECO:0000256" key="4">
    <source>
        <dbReference type="ARBA" id="ARBA00022777"/>
    </source>
</evidence>
<keyword evidence="7 9" id="KW-0630">Potassium</keyword>
<evidence type="ECO:0000256" key="2">
    <source>
        <dbReference type="ARBA" id="ARBA00022723"/>
    </source>
</evidence>
<feature type="binding site" evidence="9">
    <location>
        <begin position="38"/>
        <end position="42"/>
    </location>
    <ligand>
        <name>substrate</name>
    </ligand>
</feature>
<accession>A0A7X2NLY0</accession>
<gene>
    <name evidence="9" type="primary">rbsK</name>
    <name evidence="11" type="ORF">FYJ39_12175</name>
</gene>
<keyword evidence="6 9" id="KW-0460">Magnesium</keyword>
<evidence type="ECO:0000256" key="9">
    <source>
        <dbReference type="HAMAP-Rule" id="MF_01987"/>
    </source>
</evidence>
<keyword evidence="9" id="KW-0963">Cytoplasm</keyword>
<comment type="subunit">
    <text evidence="9">Homodimer.</text>
</comment>
<feature type="binding site" evidence="9">
    <location>
        <position position="278"/>
    </location>
    <ligand>
        <name>K(+)</name>
        <dbReference type="ChEBI" id="CHEBI:29103"/>
    </ligand>
</feature>
<feature type="binding site" evidence="9">
    <location>
        <position position="237"/>
    </location>
    <ligand>
        <name>K(+)</name>
        <dbReference type="ChEBI" id="CHEBI:29103"/>
    </ligand>
</feature>
<proteinExistence type="inferred from homology"/>
<dbReference type="GO" id="GO:0005524">
    <property type="term" value="F:ATP binding"/>
    <property type="evidence" value="ECO:0007669"/>
    <property type="project" value="UniProtKB-UniRule"/>
</dbReference>
<dbReference type="GO" id="GO:0004747">
    <property type="term" value="F:ribokinase activity"/>
    <property type="evidence" value="ECO:0007669"/>
    <property type="project" value="UniProtKB-UniRule"/>
</dbReference>
<dbReference type="InterPro" id="IPR002139">
    <property type="entry name" value="Ribo/fructo_kinase"/>
</dbReference>
<comment type="activity regulation">
    <text evidence="9">Activated by a monovalent cation that binds near, but not in, the active site. The most likely occupant of the site in vivo is potassium. Ion binding induces a conformational change that may alter substrate affinity.</text>
</comment>
<keyword evidence="1 9" id="KW-0808">Transferase</keyword>
<evidence type="ECO:0000313" key="12">
    <source>
        <dbReference type="Proteomes" id="UP000429958"/>
    </source>
</evidence>
<evidence type="ECO:0000256" key="7">
    <source>
        <dbReference type="ARBA" id="ARBA00022958"/>
    </source>
</evidence>
<comment type="function">
    <text evidence="9">Catalyzes the phosphorylation of ribose at O-5 in a reaction requiring ATP and magnesium. The resulting D-ribose-5-phosphate can then be used either for sythesis of nucleotides, histidine, and tryptophan, or as a component of the pentose phosphate pathway.</text>
</comment>
<feature type="binding site" evidence="9">
    <location>
        <begin position="211"/>
        <end position="216"/>
    </location>
    <ligand>
        <name>ATP</name>
        <dbReference type="ChEBI" id="CHEBI:30616"/>
    </ligand>
</feature>
<feature type="binding site" evidence="9">
    <location>
        <position position="243"/>
    </location>
    <ligand>
        <name>substrate</name>
    </ligand>
</feature>
<dbReference type="PRINTS" id="PR00990">
    <property type="entry name" value="RIBOKINASE"/>
</dbReference>
<dbReference type="InterPro" id="IPR011877">
    <property type="entry name" value="Ribokinase"/>
</dbReference>
<feature type="domain" description="Carbohydrate kinase PfkB" evidence="10">
    <location>
        <begin position="3"/>
        <end position="284"/>
    </location>
</feature>
<dbReference type="EMBL" id="VUMD01000010">
    <property type="protein sequence ID" value="MSS37309.1"/>
    <property type="molecule type" value="Genomic_DNA"/>
</dbReference>
<dbReference type="EC" id="2.7.1.15" evidence="9"/>
<feature type="binding site" evidence="9">
    <location>
        <begin position="10"/>
        <end position="12"/>
    </location>
    <ligand>
        <name>substrate</name>
    </ligand>
</feature>
<organism evidence="11 12">
    <name type="scientific">Clostridium porci</name>
    <dbReference type="NCBI Taxonomy" id="2605778"/>
    <lineage>
        <taxon>Bacteria</taxon>
        <taxon>Bacillati</taxon>
        <taxon>Bacillota</taxon>
        <taxon>Clostridia</taxon>
        <taxon>Eubacteriales</taxon>
        <taxon>Clostridiaceae</taxon>
        <taxon>Clostridium</taxon>
    </lineage>
</organism>
<comment type="caution">
    <text evidence="11">The sequence shown here is derived from an EMBL/GenBank/DDBJ whole genome shotgun (WGS) entry which is preliminary data.</text>
</comment>
<comment type="subcellular location">
    <subcellularLocation>
        <location evidence="9">Cytoplasm</location>
    </subcellularLocation>
</comment>
<feature type="binding site" evidence="9">
    <location>
        <begin position="242"/>
        <end position="243"/>
    </location>
    <ligand>
        <name>ATP</name>
        <dbReference type="ChEBI" id="CHEBI:30616"/>
    </ligand>
</feature>
<feature type="binding site" evidence="9">
    <location>
        <position position="273"/>
    </location>
    <ligand>
        <name>K(+)</name>
        <dbReference type="ChEBI" id="CHEBI:29103"/>
    </ligand>
</feature>
<keyword evidence="12" id="KW-1185">Reference proteome</keyword>
<comment type="cofactor">
    <cofactor evidence="9">
        <name>Mg(2+)</name>
        <dbReference type="ChEBI" id="CHEBI:18420"/>
    </cofactor>
    <text evidence="9">Requires a divalent cation, most likely magnesium in vivo, as an electrophilic catalyst to aid phosphoryl group transfer. It is the chelate of the metal and the nucleotide that is the actual substrate.</text>
</comment>
<evidence type="ECO:0000256" key="5">
    <source>
        <dbReference type="ARBA" id="ARBA00022840"/>
    </source>
</evidence>
<protein>
    <recommendedName>
        <fullName evidence="9">Ribokinase</fullName>
        <shortName evidence="9">RK</shortName>
        <ecNumber evidence="9">2.7.1.15</ecNumber>
    </recommendedName>
</protein>
<dbReference type="GO" id="GO:0019303">
    <property type="term" value="P:D-ribose catabolic process"/>
    <property type="evidence" value="ECO:0007669"/>
    <property type="project" value="UniProtKB-UniRule"/>
</dbReference>
<feature type="binding site" evidence="9">
    <location>
        <position position="276"/>
    </location>
    <ligand>
        <name>K(+)</name>
        <dbReference type="ChEBI" id="CHEBI:29103"/>
    </ligand>
</feature>
<evidence type="ECO:0000259" key="10">
    <source>
        <dbReference type="Pfam" id="PF00294"/>
    </source>
</evidence>
<feature type="binding site" evidence="9">
    <location>
        <position position="179"/>
    </location>
    <ligand>
        <name>ATP</name>
        <dbReference type="ChEBI" id="CHEBI:30616"/>
    </ligand>
</feature>
<dbReference type="RefSeq" id="WP_328597551.1">
    <property type="nucleotide sequence ID" value="NZ_VUMD01000010.1"/>
</dbReference>
<dbReference type="HAMAP" id="MF_01987">
    <property type="entry name" value="Ribokinase"/>
    <property type="match status" value="1"/>
</dbReference>
<keyword evidence="2 9" id="KW-0479">Metal-binding</keyword>
<dbReference type="InterPro" id="IPR011611">
    <property type="entry name" value="PfkB_dom"/>
</dbReference>
<sequence length="291" mass="32133">MKVLNFGSLNIDSVYRVEHIVKPGETVSSKKVNLYPGGKGLNQSIALAKAGISVCQAGSIGKDGAMLLEFCREHGVDTRLIRSVAMQTGNAVIQVSDTGENSIVLFPGANFQNDTDYVKQVLNQFEAGDFLILQNEINCLREMIDLAYERGMKLVLNPSPMNRYILEADLRKITYFIMNEIEGYQITGRMEPEEILKEMSGRFPSSKIVLTLGEKGACYQEGERRAFQDSYKVKAVDTTAAGDTFTGYFLAAIIRGMKIEEALKCASKASSITVSRMGAAVSIPYWQEVFC</sequence>
<dbReference type="Gene3D" id="3.40.1190.20">
    <property type="match status" value="1"/>
</dbReference>
<dbReference type="PANTHER" id="PTHR10584:SF166">
    <property type="entry name" value="RIBOKINASE"/>
    <property type="match status" value="1"/>
</dbReference>
<keyword evidence="5 9" id="KW-0067">ATP-binding</keyword>
<name>A0A7X2NLY0_9CLOT</name>
<feature type="binding site" evidence="9">
    <location>
        <position position="239"/>
    </location>
    <ligand>
        <name>K(+)</name>
        <dbReference type="ChEBI" id="CHEBI:29103"/>
    </ligand>
</feature>
<dbReference type="GO" id="GO:0046872">
    <property type="term" value="F:metal ion binding"/>
    <property type="evidence" value="ECO:0007669"/>
    <property type="project" value="UniProtKB-KW"/>
</dbReference>
<dbReference type="Proteomes" id="UP000429958">
    <property type="component" value="Unassembled WGS sequence"/>
</dbReference>
<feature type="active site" description="Proton acceptor" evidence="9">
    <location>
        <position position="243"/>
    </location>
</feature>
<evidence type="ECO:0000313" key="11">
    <source>
        <dbReference type="EMBL" id="MSS37309.1"/>
    </source>
</evidence>
<evidence type="ECO:0000256" key="1">
    <source>
        <dbReference type="ARBA" id="ARBA00022679"/>
    </source>
</evidence>
<dbReference type="Pfam" id="PF00294">
    <property type="entry name" value="PfkB"/>
    <property type="match status" value="1"/>
</dbReference>
<comment type="catalytic activity">
    <reaction evidence="9">
        <text>D-ribose + ATP = D-ribose 5-phosphate + ADP + H(+)</text>
        <dbReference type="Rhea" id="RHEA:13697"/>
        <dbReference type="ChEBI" id="CHEBI:15378"/>
        <dbReference type="ChEBI" id="CHEBI:30616"/>
        <dbReference type="ChEBI" id="CHEBI:47013"/>
        <dbReference type="ChEBI" id="CHEBI:78346"/>
        <dbReference type="ChEBI" id="CHEBI:456216"/>
        <dbReference type="EC" id="2.7.1.15"/>
    </reaction>
</comment>
<dbReference type="UniPathway" id="UPA00916">
    <property type="reaction ID" value="UER00889"/>
</dbReference>
<dbReference type="PANTHER" id="PTHR10584">
    <property type="entry name" value="SUGAR KINASE"/>
    <property type="match status" value="1"/>
</dbReference>
<comment type="caution">
    <text evidence="9">Lacks conserved residue(s) required for the propagation of feature annotation.</text>
</comment>
<dbReference type="SUPFAM" id="SSF53613">
    <property type="entry name" value="Ribokinase-like"/>
    <property type="match status" value="1"/>
</dbReference>
<evidence type="ECO:0000256" key="8">
    <source>
        <dbReference type="ARBA" id="ARBA00023277"/>
    </source>
</evidence>
<feature type="binding site" evidence="9">
    <location>
        <position position="136"/>
    </location>
    <ligand>
        <name>substrate</name>
    </ligand>
</feature>
<dbReference type="GO" id="GO:0005737">
    <property type="term" value="C:cytoplasm"/>
    <property type="evidence" value="ECO:0007669"/>
    <property type="project" value="UniProtKB-SubCell"/>
</dbReference>
<keyword evidence="8 9" id="KW-0119">Carbohydrate metabolism</keyword>
<comment type="similarity">
    <text evidence="9">Belongs to the carbohydrate kinase PfkB family. Ribokinase subfamily.</text>
</comment>
<dbReference type="AlphaFoldDB" id="A0A7X2NLY0"/>
<keyword evidence="3 9" id="KW-0547">Nucleotide-binding</keyword>
<keyword evidence="4 9" id="KW-0418">Kinase</keyword>
<reference evidence="11 12" key="1">
    <citation type="submission" date="2019-08" db="EMBL/GenBank/DDBJ databases">
        <title>In-depth cultivation of the pig gut microbiome towards novel bacterial diversity and tailored functional studies.</title>
        <authorList>
            <person name="Wylensek D."/>
            <person name="Hitch T.C.A."/>
            <person name="Clavel T."/>
        </authorList>
    </citation>
    <scope>NUCLEOTIDE SEQUENCE [LARGE SCALE GENOMIC DNA]</scope>
    <source>
        <strain evidence="11 12">WCA-389-WT-23D1</strain>
    </source>
</reference>
<comment type="pathway">
    <text evidence="9">Carbohydrate metabolism; D-ribose degradation; D-ribose 5-phosphate from beta-D-ribopyranose: step 2/2.</text>
</comment>
<evidence type="ECO:0000256" key="6">
    <source>
        <dbReference type="ARBA" id="ARBA00022842"/>
    </source>
</evidence>
<evidence type="ECO:0000256" key="3">
    <source>
        <dbReference type="ARBA" id="ARBA00022741"/>
    </source>
</evidence>
<dbReference type="CDD" id="cd01174">
    <property type="entry name" value="ribokinase"/>
    <property type="match status" value="1"/>
</dbReference>